<dbReference type="AlphaFoldDB" id="A0A1S7SDC4"/>
<protein>
    <submittedName>
        <fullName evidence="1">Uncharacterized protein</fullName>
    </submittedName>
</protein>
<organism evidence="1 2">
    <name type="scientific">Agrobacterium tumefaciens str. Kerr 14</name>
    <dbReference type="NCBI Taxonomy" id="1183424"/>
    <lineage>
        <taxon>Bacteria</taxon>
        <taxon>Pseudomonadati</taxon>
        <taxon>Pseudomonadota</taxon>
        <taxon>Alphaproteobacteria</taxon>
        <taxon>Hyphomicrobiales</taxon>
        <taxon>Rhizobiaceae</taxon>
        <taxon>Rhizobium/Agrobacterium group</taxon>
        <taxon>Agrobacterium</taxon>
        <taxon>Agrobacterium tumefaciens complex</taxon>
    </lineage>
</organism>
<dbReference type="Proteomes" id="UP000191897">
    <property type="component" value="Unassembled WGS sequence"/>
</dbReference>
<accession>A0A1S7SDC4</accession>
<dbReference type="EMBL" id="FBWC01000040">
    <property type="protein sequence ID" value="CUX66784.1"/>
    <property type="molecule type" value="Genomic_DNA"/>
</dbReference>
<sequence length="92" mass="10481">MLRICPPLMLGQLVNQLQSKFGTAYRSSRSSRMTIANLKTYESGMSITYDRDSCVAMIAFRGLLFQTEDLLKDQSSMQTLAEDFCRSRGWRG</sequence>
<evidence type="ECO:0000313" key="2">
    <source>
        <dbReference type="Proteomes" id="UP000191897"/>
    </source>
</evidence>
<proteinExistence type="predicted"/>
<name>A0A1S7SDC4_AGRTU</name>
<reference evidence="1 2" key="1">
    <citation type="submission" date="2016-01" db="EMBL/GenBank/DDBJ databases">
        <authorList>
            <person name="Oliw E.H."/>
        </authorList>
    </citation>
    <scope>NUCLEOTIDE SEQUENCE [LARGE SCALE GENOMIC DNA]</scope>
    <source>
        <strain evidence="1 2">Kerr 14</strain>
    </source>
</reference>
<gene>
    <name evidence="1" type="ORF">AGR4C_pb10007</name>
</gene>
<evidence type="ECO:0000313" key="1">
    <source>
        <dbReference type="EMBL" id="CUX66784.1"/>
    </source>
</evidence>